<proteinExistence type="predicted"/>
<dbReference type="EMBL" id="PRBV01000014">
    <property type="protein sequence ID" value="RTJ78351.1"/>
    <property type="molecule type" value="Genomic_DNA"/>
</dbReference>
<dbReference type="AlphaFoldDB" id="A0A430VC33"/>
<evidence type="ECO:0000313" key="1">
    <source>
        <dbReference type="EMBL" id="RTI48626.1"/>
    </source>
</evidence>
<comment type="caution">
    <text evidence="2">The sequence shown here is derived from an EMBL/GenBank/DDBJ whole genome shotgun (WGS) entry which is preliminary data.</text>
</comment>
<protein>
    <submittedName>
        <fullName evidence="2">Uncharacterized protein</fullName>
    </submittedName>
</protein>
<reference evidence="1" key="1">
    <citation type="submission" date="2018-01" db="EMBL/GenBank/DDBJ databases">
        <authorList>
            <person name="Kovanen S."/>
            <person name="Nieminen T."/>
            <person name="Pohja-Mykra M."/>
            <person name="Raunio-Saarnisto M."/>
            <person name="Sauvala M."/>
            <person name="Fredriksson-Ahomaa M."/>
            <person name="Hanninen M.-L."/>
            <person name="Kivisto R."/>
        </authorList>
    </citation>
    <scope>NUCLEOTIDE SEQUENCE</scope>
    <source>
        <strain evidence="1">SO-26</strain>
    </source>
</reference>
<dbReference type="RefSeq" id="WP_126232468.1">
    <property type="nucleotide sequence ID" value="NZ_PQZD01000003.1"/>
</dbReference>
<dbReference type="Proteomes" id="UP000288507">
    <property type="component" value="Unassembled WGS sequence"/>
</dbReference>
<gene>
    <name evidence="2" type="ORF">C3H57_08575</name>
    <name evidence="1" type="ORF">C3I27_04180</name>
</gene>
<organism evidence="2 3">
    <name type="scientific">Campylobacter jejuni</name>
    <dbReference type="NCBI Taxonomy" id="197"/>
    <lineage>
        <taxon>Bacteria</taxon>
        <taxon>Pseudomonadati</taxon>
        <taxon>Campylobacterota</taxon>
        <taxon>Epsilonproteobacteria</taxon>
        <taxon>Campylobacterales</taxon>
        <taxon>Campylobacteraceae</taxon>
        <taxon>Campylobacter</taxon>
    </lineage>
</organism>
<dbReference type="Proteomes" id="UP000287197">
    <property type="component" value="Unassembled WGS sequence"/>
</dbReference>
<sequence>MNVVKLAYISDTEGRLHPIDYFDPSYRLFYINSLNNLPHNNKEAHALVSRGRTIVGYTITPADDIKLGDWIVGMSPDNIPVVTQVQDIITETAPETKYHELDIDRHKIYGRGCPYPDYILTDVGYVEIGKVDSSHALYEFDYSKGEVELGKHSLITVNSKVEIKTEFRRLITTLDNYFVNFNDTVIFFNIKGDQYE</sequence>
<evidence type="ECO:0000313" key="3">
    <source>
        <dbReference type="Proteomes" id="UP000288507"/>
    </source>
</evidence>
<reference evidence="2 3" key="2">
    <citation type="journal article" date="2019" name="Appl. Environ. Microbiol.">
        <title>Population genetics and characterization of Campylobacter jejuni isolates in western jackdaws and game birds in Finland.</title>
        <authorList>
            <person name="Kovanen S."/>
            <person name="Rossi M."/>
            <person name="Pohja-Mykra M."/>
            <person name="Nieminen T."/>
            <person name="Raunio-Saarnisto M."/>
            <person name="Sauvala M."/>
            <person name="Fredriksson-Ahomaa M."/>
            <person name="Hanninen M.L."/>
            <person name="Kivisto R."/>
        </authorList>
    </citation>
    <scope>NUCLEOTIDE SEQUENCE [LARGE SCALE GENOMIC DNA]</scope>
    <source>
        <strain evidence="2 3">CB313</strain>
        <strain evidence="1">SO-26</strain>
    </source>
</reference>
<name>A0A430VC33_CAMJU</name>
<dbReference type="EMBL" id="PQZD01000003">
    <property type="protein sequence ID" value="RTI48626.1"/>
    <property type="molecule type" value="Genomic_DNA"/>
</dbReference>
<accession>A0A430VC33</accession>
<evidence type="ECO:0000313" key="2">
    <source>
        <dbReference type="EMBL" id="RTJ78351.1"/>
    </source>
</evidence>